<dbReference type="Proteomes" id="UP000735302">
    <property type="component" value="Unassembled WGS sequence"/>
</dbReference>
<gene>
    <name evidence="1" type="ORF">PoB_002067700</name>
</gene>
<protein>
    <submittedName>
        <fullName evidence="1">Uncharacterized protein</fullName>
    </submittedName>
</protein>
<reference evidence="1 2" key="1">
    <citation type="journal article" date="2021" name="Elife">
        <title>Chloroplast acquisition without the gene transfer in kleptoplastic sea slugs, Plakobranchus ocellatus.</title>
        <authorList>
            <person name="Maeda T."/>
            <person name="Takahashi S."/>
            <person name="Yoshida T."/>
            <person name="Shimamura S."/>
            <person name="Takaki Y."/>
            <person name="Nagai Y."/>
            <person name="Toyoda A."/>
            <person name="Suzuki Y."/>
            <person name="Arimoto A."/>
            <person name="Ishii H."/>
            <person name="Satoh N."/>
            <person name="Nishiyama T."/>
            <person name="Hasebe M."/>
            <person name="Maruyama T."/>
            <person name="Minagawa J."/>
            <person name="Obokata J."/>
            <person name="Shigenobu S."/>
        </authorList>
    </citation>
    <scope>NUCLEOTIDE SEQUENCE [LARGE SCALE GENOMIC DNA]</scope>
</reference>
<evidence type="ECO:0000313" key="1">
    <source>
        <dbReference type="EMBL" id="GFN94171.1"/>
    </source>
</evidence>
<accession>A0AAV3ZFU0</accession>
<name>A0AAV3ZFU0_9GAST</name>
<evidence type="ECO:0000313" key="2">
    <source>
        <dbReference type="Proteomes" id="UP000735302"/>
    </source>
</evidence>
<sequence length="137" mass="15591">MSGSDKVGFVCGSEIPKVSNRRRPKLILCLKDFTRLSFLAWYARFSLAKNARSLFEIPRLCLFVRKQSKSVLRESGFVIGFSRLTKRSSIKLLCYSCPKLVISLTLFTTSSLMMSWGQEKEVGIPHFFSRATMSSFT</sequence>
<dbReference type="AlphaFoldDB" id="A0AAV3ZFU0"/>
<dbReference type="EMBL" id="BLXT01002413">
    <property type="protein sequence ID" value="GFN94171.1"/>
    <property type="molecule type" value="Genomic_DNA"/>
</dbReference>
<comment type="caution">
    <text evidence="1">The sequence shown here is derived from an EMBL/GenBank/DDBJ whole genome shotgun (WGS) entry which is preliminary data.</text>
</comment>
<proteinExistence type="predicted"/>
<keyword evidence="2" id="KW-1185">Reference proteome</keyword>
<organism evidence="1 2">
    <name type="scientific">Plakobranchus ocellatus</name>
    <dbReference type="NCBI Taxonomy" id="259542"/>
    <lineage>
        <taxon>Eukaryota</taxon>
        <taxon>Metazoa</taxon>
        <taxon>Spiralia</taxon>
        <taxon>Lophotrochozoa</taxon>
        <taxon>Mollusca</taxon>
        <taxon>Gastropoda</taxon>
        <taxon>Heterobranchia</taxon>
        <taxon>Euthyneura</taxon>
        <taxon>Panpulmonata</taxon>
        <taxon>Sacoglossa</taxon>
        <taxon>Placobranchoidea</taxon>
        <taxon>Plakobranchidae</taxon>
        <taxon>Plakobranchus</taxon>
    </lineage>
</organism>